<dbReference type="Gene3D" id="3.30.565.10">
    <property type="entry name" value="Histidine kinase-like ATPase, C-terminal domain"/>
    <property type="match status" value="1"/>
</dbReference>
<dbReference type="Pfam" id="PF00672">
    <property type="entry name" value="HAMP"/>
    <property type="match status" value="1"/>
</dbReference>
<dbReference type="PROSITE" id="PS50885">
    <property type="entry name" value="HAMP"/>
    <property type="match status" value="1"/>
</dbReference>
<dbReference type="SMART" id="SM00388">
    <property type="entry name" value="HisKA"/>
    <property type="match status" value="1"/>
</dbReference>
<dbReference type="Gene3D" id="1.10.287.130">
    <property type="match status" value="1"/>
</dbReference>
<evidence type="ECO:0000313" key="14">
    <source>
        <dbReference type="Proteomes" id="UP001217485"/>
    </source>
</evidence>
<evidence type="ECO:0000259" key="11">
    <source>
        <dbReference type="PROSITE" id="PS50109"/>
    </source>
</evidence>
<keyword evidence="9" id="KW-0902">Two-component regulatory system</keyword>
<dbReference type="GO" id="GO:0005524">
    <property type="term" value="F:ATP binding"/>
    <property type="evidence" value="ECO:0007669"/>
    <property type="project" value="UniProtKB-KW"/>
</dbReference>
<evidence type="ECO:0000256" key="7">
    <source>
        <dbReference type="ARBA" id="ARBA00022777"/>
    </source>
</evidence>
<evidence type="ECO:0000256" key="3">
    <source>
        <dbReference type="ARBA" id="ARBA00012438"/>
    </source>
</evidence>
<dbReference type="InterPro" id="IPR003660">
    <property type="entry name" value="HAMP_dom"/>
</dbReference>
<organism evidence="13 14">
    <name type="scientific">Sorangium atrum</name>
    <dbReference type="NCBI Taxonomy" id="2995308"/>
    <lineage>
        <taxon>Bacteria</taxon>
        <taxon>Pseudomonadati</taxon>
        <taxon>Myxococcota</taxon>
        <taxon>Polyangia</taxon>
        <taxon>Polyangiales</taxon>
        <taxon>Polyangiaceae</taxon>
        <taxon>Sorangium</taxon>
    </lineage>
</organism>
<evidence type="ECO:0000256" key="10">
    <source>
        <dbReference type="SAM" id="Phobius"/>
    </source>
</evidence>
<feature type="domain" description="HAMP" evidence="12">
    <location>
        <begin position="206"/>
        <end position="258"/>
    </location>
</feature>
<dbReference type="Pfam" id="PF00512">
    <property type="entry name" value="HisKA"/>
    <property type="match status" value="1"/>
</dbReference>
<dbReference type="PROSITE" id="PS50109">
    <property type="entry name" value="HIS_KIN"/>
    <property type="match status" value="1"/>
</dbReference>
<dbReference type="CDD" id="cd06225">
    <property type="entry name" value="HAMP"/>
    <property type="match status" value="1"/>
</dbReference>
<dbReference type="Pfam" id="PF02518">
    <property type="entry name" value="HATPase_c"/>
    <property type="match status" value="1"/>
</dbReference>
<keyword evidence="8 13" id="KW-0067">ATP-binding</keyword>
<dbReference type="EC" id="2.7.13.3" evidence="3"/>
<comment type="catalytic activity">
    <reaction evidence="1">
        <text>ATP + protein L-histidine = ADP + protein N-phospho-L-histidine.</text>
        <dbReference type="EC" id="2.7.13.3"/>
    </reaction>
</comment>
<proteinExistence type="predicted"/>
<evidence type="ECO:0000256" key="4">
    <source>
        <dbReference type="ARBA" id="ARBA00022553"/>
    </source>
</evidence>
<dbReference type="PRINTS" id="PR00344">
    <property type="entry name" value="BCTRLSENSOR"/>
</dbReference>
<keyword evidence="10" id="KW-1133">Transmembrane helix</keyword>
<dbReference type="InterPro" id="IPR003661">
    <property type="entry name" value="HisK_dim/P_dom"/>
</dbReference>
<dbReference type="InterPro" id="IPR004358">
    <property type="entry name" value="Sig_transdc_His_kin-like_C"/>
</dbReference>
<keyword evidence="10" id="KW-0812">Transmembrane</keyword>
<dbReference type="InterPro" id="IPR005467">
    <property type="entry name" value="His_kinase_dom"/>
</dbReference>
<keyword evidence="4" id="KW-0597">Phosphoprotein</keyword>
<comment type="subcellular location">
    <subcellularLocation>
        <location evidence="2">Membrane</location>
    </subcellularLocation>
</comment>
<feature type="transmembrane region" description="Helical" evidence="10">
    <location>
        <begin position="182"/>
        <end position="208"/>
    </location>
</feature>
<sequence>MSYFAAASSGDGSPRSTCATTSGMKLARKLTLALVFGVFLVLALSAYVQIRREAKTFENDVQRDHHAMGRALAAAITGVWRTEGPARALRLVEDANERERQVDLRWVWLDEQADDAHRPQLAPELLVPVSRGEAVVHRLPREDADVLVTCVPVPVPVTGDRVGALELSESLAGARRTTHGMILNTAVTTAALTLVCGLLATSLGVGLVGRPMRTLIDQARRIGAGDLSRRLSLRQEDEIGELGREMDAMCDRLAAANRKLESEAVARLAALQQLRHAERLATVGKLASGIAHELGAPLQVIVGRARMLVDGDVTGEEVPANGQILLEQSQRMTQIIRQLLDFARRRSAEKQETPLRSVIHSTFVMLRPLAEKQGVTMVQEGDTPELVVHADAEQLQQALTNVVVNAIQAMPSGGTLAVGLRAERASPPADQGGAEGDYVALSVRDEGQGIPADVLEHIFEPFFTTKPVGEGTGLGLSVAYGIIKEHGGWIHVDSRAGSGSRFTMMLPRGNS</sequence>
<dbReference type="SMART" id="SM00387">
    <property type="entry name" value="HATPase_c"/>
    <property type="match status" value="1"/>
</dbReference>
<evidence type="ECO:0000256" key="9">
    <source>
        <dbReference type="ARBA" id="ARBA00023012"/>
    </source>
</evidence>
<name>A0ABT5CGA8_9BACT</name>
<dbReference type="Gene3D" id="6.10.340.10">
    <property type="match status" value="1"/>
</dbReference>
<dbReference type="InterPro" id="IPR003594">
    <property type="entry name" value="HATPase_dom"/>
</dbReference>
<dbReference type="SUPFAM" id="SSF55874">
    <property type="entry name" value="ATPase domain of HSP90 chaperone/DNA topoisomerase II/histidine kinase"/>
    <property type="match status" value="1"/>
</dbReference>
<evidence type="ECO:0000256" key="2">
    <source>
        <dbReference type="ARBA" id="ARBA00004370"/>
    </source>
</evidence>
<keyword evidence="10" id="KW-0472">Membrane</keyword>
<evidence type="ECO:0000256" key="1">
    <source>
        <dbReference type="ARBA" id="ARBA00000085"/>
    </source>
</evidence>
<dbReference type="PANTHER" id="PTHR43065:SF46">
    <property type="entry name" value="C4-DICARBOXYLATE TRANSPORT SENSOR PROTEIN DCTB"/>
    <property type="match status" value="1"/>
</dbReference>
<reference evidence="13 14" key="1">
    <citation type="submission" date="2023-01" db="EMBL/GenBank/DDBJ databases">
        <title>Minimal conservation of predation-associated metabolite biosynthetic gene clusters underscores biosynthetic potential of Myxococcota including descriptions for ten novel species: Archangium lansinium sp. nov., Myxococcus landrumus sp. nov., Nannocystis bai.</title>
        <authorList>
            <person name="Ahearne A."/>
            <person name="Stevens C."/>
            <person name="Dowd S."/>
        </authorList>
    </citation>
    <scope>NUCLEOTIDE SEQUENCE [LARGE SCALE GENOMIC DNA]</scope>
    <source>
        <strain evidence="13 14">WIWO2</strain>
    </source>
</reference>
<dbReference type="SUPFAM" id="SSF158472">
    <property type="entry name" value="HAMP domain-like"/>
    <property type="match status" value="1"/>
</dbReference>
<dbReference type="SUPFAM" id="SSF47384">
    <property type="entry name" value="Homodimeric domain of signal transducing histidine kinase"/>
    <property type="match status" value="1"/>
</dbReference>
<evidence type="ECO:0000313" key="13">
    <source>
        <dbReference type="EMBL" id="MDC0684126.1"/>
    </source>
</evidence>
<keyword evidence="6" id="KW-0547">Nucleotide-binding</keyword>
<protein>
    <recommendedName>
        <fullName evidence="3">histidine kinase</fullName>
        <ecNumber evidence="3">2.7.13.3</ecNumber>
    </recommendedName>
</protein>
<evidence type="ECO:0000256" key="8">
    <source>
        <dbReference type="ARBA" id="ARBA00022840"/>
    </source>
</evidence>
<dbReference type="PANTHER" id="PTHR43065">
    <property type="entry name" value="SENSOR HISTIDINE KINASE"/>
    <property type="match status" value="1"/>
</dbReference>
<keyword evidence="14" id="KW-1185">Reference proteome</keyword>
<keyword evidence="5" id="KW-0808">Transferase</keyword>
<evidence type="ECO:0000259" key="12">
    <source>
        <dbReference type="PROSITE" id="PS50885"/>
    </source>
</evidence>
<evidence type="ECO:0000256" key="6">
    <source>
        <dbReference type="ARBA" id="ARBA00022741"/>
    </source>
</evidence>
<gene>
    <name evidence="13" type="ORF">POL72_40765</name>
</gene>
<dbReference type="InterPro" id="IPR036890">
    <property type="entry name" value="HATPase_C_sf"/>
</dbReference>
<comment type="caution">
    <text evidence="13">The sequence shown here is derived from an EMBL/GenBank/DDBJ whole genome shotgun (WGS) entry which is preliminary data.</text>
</comment>
<keyword evidence="7" id="KW-0418">Kinase</keyword>
<evidence type="ECO:0000256" key="5">
    <source>
        <dbReference type="ARBA" id="ARBA00022679"/>
    </source>
</evidence>
<dbReference type="SMART" id="SM00304">
    <property type="entry name" value="HAMP"/>
    <property type="match status" value="1"/>
</dbReference>
<feature type="domain" description="Histidine kinase" evidence="11">
    <location>
        <begin position="289"/>
        <end position="510"/>
    </location>
</feature>
<feature type="transmembrane region" description="Helical" evidence="10">
    <location>
        <begin position="30"/>
        <end position="48"/>
    </location>
</feature>
<dbReference type="InterPro" id="IPR036097">
    <property type="entry name" value="HisK_dim/P_sf"/>
</dbReference>
<accession>A0ABT5CGA8</accession>
<dbReference type="CDD" id="cd00082">
    <property type="entry name" value="HisKA"/>
    <property type="match status" value="1"/>
</dbReference>
<dbReference type="RefSeq" id="WP_272102253.1">
    <property type="nucleotide sequence ID" value="NZ_JAQNDK010000005.1"/>
</dbReference>
<dbReference type="Proteomes" id="UP001217485">
    <property type="component" value="Unassembled WGS sequence"/>
</dbReference>
<dbReference type="EMBL" id="JAQNDK010000005">
    <property type="protein sequence ID" value="MDC0684126.1"/>
    <property type="molecule type" value="Genomic_DNA"/>
</dbReference>